<organism evidence="1 2">
    <name type="scientific">Rothia aeria</name>
    <dbReference type="NCBI Taxonomy" id="172042"/>
    <lineage>
        <taxon>Bacteria</taxon>
        <taxon>Bacillati</taxon>
        <taxon>Actinomycetota</taxon>
        <taxon>Actinomycetes</taxon>
        <taxon>Micrococcales</taxon>
        <taxon>Micrococcaceae</taxon>
        <taxon>Rothia</taxon>
    </lineage>
</organism>
<evidence type="ECO:0000313" key="1">
    <source>
        <dbReference type="EMBL" id="BAV86535.1"/>
    </source>
</evidence>
<gene>
    <name evidence="1" type="ORF">RA11412_0236</name>
</gene>
<dbReference type="Proteomes" id="UP000250241">
    <property type="component" value="Chromosome"/>
</dbReference>
<accession>A0A2Z5QVU9</accession>
<dbReference type="KEGG" id="raj:RA11412_0236"/>
<sequence length="39" mass="4680">MFLNISVMIKEPLIVFHLLRIFFRTSVCLRNIPDVHIPR</sequence>
<evidence type="ECO:0000313" key="2">
    <source>
        <dbReference type="Proteomes" id="UP000250241"/>
    </source>
</evidence>
<dbReference type="EMBL" id="AP017895">
    <property type="protein sequence ID" value="BAV86535.1"/>
    <property type="molecule type" value="Genomic_DNA"/>
</dbReference>
<reference evidence="1 2" key="1">
    <citation type="submission" date="2016-10" db="EMBL/GenBank/DDBJ databases">
        <title>Genome sequence of Rothia aeria strain JCM11412.</title>
        <authorList>
            <person name="Nambu T."/>
        </authorList>
    </citation>
    <scope>NUCLEOTIDE SEQUENCE [LARGE SCALE GENOMIC DNA]</scope>
    <source>
        <strain evidence="1 2">JCM 11412</strain>
    </source>
</reference>
<keyword evidence="2" id="KW-1185">Reference proteome</keyword>
<protein>
    <submittedName>
        <fullName evidence="1">Uncharacterized protein</fullName>
    </submittedName>
</protein>
<proteinExistence type="predicted"/>
<name>A0A2Z5QVU9_9MICC</name>
<dbReference type="AlphaFoldDB" id="A0A2Z5QVU9"/>